<gene>
    <name evidence="1" type="ORF">KAK03_24045</name>
</gene>
<dbReference type="Proteomes" id="UP000676246">
    <property type="component" value="Unassembled WGS sequence"/>
</dbReference>
<name>A0A941BNP5_9BURK</name>
<proteinExistence type="predicted"/>
<evidence type="ECO:0000313" key="1">
    <source>
        <dbReference type="EMBL" id="MBQ0933559.1"/>
    </source>
</evidence>
<reference evidence="1 2" key="1">
    <citation type="submission" date="2021-04" db="EMBL/GenBank/DDBJ databases">
        <title>The genome sequence of Ideonella sp. 3Y2.</title>
        <authorList>
            <person name="Liu Y."/>
        </authorList>
    </citation>
    <scope>NUCLEOTIDE SEQUENCE [LARGE SCALE GENOMIC DNA]</scope>
    <source>
        <strain evidence="1 2">3Y2</strain>
    </source>
</reference>
<protein>
    <submittedName>
        <fullName evidence="1">Uncharacterized protein</fullName>
    </submittedName>
</protein>
<evidence type="ECO:0000313" key="2">
    <source>
        <dbReference type="Proteomes" id="UP000676246"/>
    </source>
</evidence>
<accession>A0A941BNP5</accession>
<dbReference type="AlphaFoldDB" id="A0A941BNP5"/>
<dbReference type="EMBL" id="JAGQDD010000032">
    <property type="protein sequence ID" value="MBQ0933559.1"/>
    <property type="molecule type" value="Genomic_DNA"/>
</dbReference>
<organism evidence="1 2">
    <name type="scientific">Ideonella alba</name>
    <dbReference type="NCBI Taxonomy" id="2824118"/>
    <lineage>
        <taxon>Bacteria</taxon>
        <taxon>Pseudomonadati</taxon>
        <taxon>Pseudomonadota</taxon>
        <taxon>Betaproteobacteria</taxon>
        <taxon>Burkholderiales</taxon>
        <taxon>Sphaerotilaceae</taxon>
        <taxon>Ideonella</taxon>
    </lineage>
</organism>
<sequence length="62" mass="7114">MLQSFSTRMQPADNNSNCVKFKPNQKILQSSRNSRRADSWKRSAKKVAGSDFFMQAAREFQG</sequence>
<keyword evidence="2" id="KW-1185">Reference proteome</keyword>
<dbReference type="RefSeq" id="WP_210857223.1">
    <property type="nucleotide sequence ID" value="NZ_JAGQDD010000032.1"/>
</dbReference>
<comment type="caution">
    <text evidence="1">The sequence shown here is derived from an EMBL/GenBank/DDBJ whole genome shotgun (WGS) entry which is preliminary data.</text>
</comment>